<dbReference type="RefSeq" id="WP_105037620.1">
    <property type="nucleotide sequence ID" value="NZ_PPSL01000001.1"/>
</dbReference>
<dbReference type="InterPro" id="IPR050626">
    <property type="entry name" value="Peptidase_M16"/>
</dbReference>
<keyword evidence="4" id="KW-0862">Zinc</keyword>
<evidence type="ECO:0000256" key="2">
    <source>
        <dbReference type="ARBA" id="ARBA00022670"/>
    </source>
</evidence>
<dbReference type="GO" id="GO:0006508">
    <property type="term" value="P:proteolysis"/>
    <property type="evidence" value="ECO:0007669"/>
    <property type="project" value="UniProtKB-KW"/>
</dbReference>
<dbReference type="InterPro" id="IPR007863">
    <property type="entry name" value="Peptidase_M16_C"/>
</dbReference>
<gene>
    <name evidence="10" type="ORF">CJD36_003030</name>
</gene>
<dbReference type="EMBL" id="PPSL01000001">
    <property type="protein sequence ID" value="PQJ12736.1"/>
    <property type="molecule type" value="Genomic_DNA"/>
</dbReference>
<evidence type="ECO:0000256" key="4">
    <source>
        <dbReference type="ARBA" id="ARBA00022833"/>
    </source>
</evidence>
<proteinExistence type="inferred from homology"/>
<dbReference type="GO" id="GO:0008237">
    <property type="term" value="F:metallopeptidase activity"/>
    <property type="evidence" value="ECO:0007669"/>
    <property type="project" value="UniProtKB-KW"/>
</dbReference>
<keyword evidence="2" id="KW-0645">Protease</keyword>
<dbReference type="PANTHER" id="PTHR43690">
    <property type="entry name" value="NARDILYSIN"/>
    <property type="match status" value="1"/>
</dbReference>
<dbReference type="GO" id="GO:0046872">
    <property type="term" value="F:metal ion binding"/>
    <property type="evidence" value="ECO:0007669"/>
    <property type="project" value="InterPro"/>
</dbReference>
<evidence type="ECO:0000313" key="10">
    <source>
        <dbReference type="EMBL" id="PQJ12736.1"/>
    </source>
</evidence>
<dbReference type="Pfam" id="PF00675">
    <property type="entry name" value="Peptidase_M16"/>
    <property type="match status" value="1"/>
</dbReference>
<dbReference type="InterPro" id="IPR011249">
    <property type="entry name" value="Metalloenz_LuxS/M16"/>
</dbReference>
<dbReference type="AlphaFoldDB" id="A0A2S7T1V8"/>
<dbReference type="PANTHER" id="PTHR43690:SF17">
    <property type="entry name" value="PROTEIN YHJJ"/>
    <property type="match status" value="1"/>
</dbReference>
<dbReference type="SUPFAM" id="SSF63411">
    <property type="entry name" value="LuxS/MPP-like metallohydrolase"/>
    <property type="match status" value="2"/>
</dbReference>
<organism evidence="10 11">
    <name type="scientific">Flavipsychrobacter stenotrophus</name>
    <dbReference type="NCBI Taxonomy" id="2077091"/>
    <lineage>
        <taxon>Bacteria</taxon>
        <taxon>Pseudomonadati</taxon>
        <taxon>Bacteroidota</taxon>
        <taxon>Chitinophagia</taxon>
        <taxon>Chitinophagales</taxon>
        <taxon>Chitinophagaceae</taxon>
        <taxon>Flavipsychrobacter</taxon>
    </lineage>
</organism>
<evidence type="ECO:0000313" key="11">
    <source>
        <dbReference type="Proteomes" id="UP000239872"/>
    </source>
</evidence>
<sequence>MKRNAFYSLLLGASMLTMSAQQAKATIKFTEYNLPNGLHVILQEDHSTPIVAVSVMYHVGSKNEDPQRTGFAHFFEHLLFEGSDNIKRGEYMKFIQAAGGQLNANTTQDRTFYFEILPSNQLEMALWMESERMLHAKIDDIGVETQRKVVKEEKKQSYDNRPYGQLINVIFENAYTTYPYKWSPIGKEQYIDQATLGEFMNFYKTFYVPNNAVLVISGDFTEEQAKNLIAKYYGDIPKGTMAIPRPTVVEPEQKAEKRVNFYDNVQLPAVIVAYHTPKQGTDDYYAIQLLTQLLSQGKSSRFEKEIVDKQQKAVQAAAFDLGNEAPGLNIMLGIANVGIKAADLEQSMLAEIEKVKKDGITEEEYIKLQNQAESDFISQNQKDIGVATNLATYYTFQGDANLINTELDRYKKVTKEDIKRVANKYLTKENRLVVYYLPKSEENKGKDTGTPKASTKAPVTTDKAAPKKK</sequence>
<feature type="signal peptide" evidence="7">
    <location>
        <begin position="1"/>
        <end position="25"/>
    </location>
</feature>
<feature type="chain" id="PRO_5015423792" evidence="7">
    <location>
        <begin position="26"/>
        <end position="469"/>
    </location>
</feature>
<evidence type="ECO:0000256" key="6">
    <source>
        <dbReference type="SAM" id="MobiDB-lite"/>
    </source>
</evidence>
<dbReference type="Gene3D" id="3.30.830.10">
    <property type="entry name" value="Metalloenzyme, LuxS/M16 peptidase-like"/>
    <property type="match status" value="2"/>
</dbReference>
<dbReference type="InterPro" id="IPR011765">
    <property type="entry name" value="Pept_M16_N"/>
</dbReference>
<dbReference type="OrthoDB" id="9811314at2"/>
<evidence type="ECO:0000256" key="7">
    <source>
        <dbReference type="SAM" id="SignalP"/>
    </source>
</evidence>
<evidence type="ECO:0000256" key="1">
    <source>
        <dbReference type="ARBA" id="ARBA00007261"/>
    </source>
</evidence>
<evidence type="ECO:0000256" key="3">
    <source>
        <dbReference type="ARBA" id="ARBA00022801"/>
    </source>
</evidence>
<keyword evidence="11" id="KW-1185">Reference proteome</keyword>
<evidence type="ECO:0000256" key="5">
    <source>
        <dbReference type="ARBA" id="ARBA00023049"/>
    </source>
</evidence>
<feature type="domain" description="Peptidase M16 C-terminal" evidence="9">
    <location>
        <begin position="195"/>
        <end position="371"/>
    </location>
</feature>
<dbReference type="Pfam" id="PF05193">
    <property type="entry name" value="Peptidase_M16_C"/>
    <property type="match status" value="1"/>
</dbReference>
<keyword evidence="3" id="KW-0378">Hydrolase</keyword>
<comment type="caution">
    <text evidence="10">The sequence shown here is derived from an EMBL/GenBank/DDBJ whole genome shotgun (WGS) entry which is preliminary data.</text>
</comment>
<keyword evidence="7" id="KW-0732">Signal</keyword>
<evidence type="ECO:0000259" key="8">
    <source>
        <dbReference type="Pfam" id="PF00675"/>
    </source>
</evidence>
<dbReference type="Proteomes" id="UP000239872">
    <property type="component" value="Unassembled WGS sequence"/>
</dbReference>
<reference evidence="10 11" key="1">
    <citation type="submission" date="2018-01" db="EMBL/GenBank/DDBJ databases">
        <title>A novel member of the phylum Bacteroidetes isolated from glacier ice.</title>
        <authorList>
            <person name="Liu Q."/>
            <person name="Xin Y.-H."/>
        </authorList>
    </citation>
    <scope>NUCLEOTIDE SEQUENCE [LARGE SCALE GENOMIC DNA]</scope>
    <source>
        <strain evidence="10 11">RB1R16</strain>
    </source>
</reference>
<accession>A0A2S7T1V8</accession>
<protein>
    <submittedName>
        <fullName evidence="10">Peptidase M16</fullName>
    </submittedName>
</protein>
<keyword evidence="5" id="KW-0482">Metalloprotease</keyword>
<feature type="domain" description="Peptidase M16 N-terminal" evidence="8">
    <location>
        <begin position="40"/>
        <end position="178"/>
    </location>
</feature>
<name>A0A2S7T1V8_9BACT</name>
<feature type="region of interest" description="Disordered" evidence="6">
    <location>
        <begin position="438"/>
        <end position="469"/>
    </location>
</feature>
<feature type="compositionally biased region" description="Basic and acidic residues" evidence="6">
    <location>
        <begin position="439"/>
        <end position="449"/>
    </location>
</feature>
<evidence type="ECO:0000259" key="9">
    <source>
        <dbReference type="Pfam" id="PF05193"/>
    </source>
</evidence>
<comment type="similarity">
    <text evidence="1">Belongs to the peptidase M16 family.</text>
</comment>